<dbReference type="Proteomes" id="UP000779574">
    <property type="component" value="Unassembled WGS sequence"/>
</dbReference>
<comment type="caution">
    <text evidence="2">The sequence shown here is derived from an EMBL/GenBank/DDBJ whole genome shotgun (WGS) entry which is preliminary data.</text>
</comment>
<sequence>MTTTESKKNDALSQSTPPRYPHSLRHHMPRTPLSTNCLSFYSASPGLCTTYRDTAQHQKQNLGICHHIHKDISIYQTSNARLLI</sequence>
<evidence type="ECO:0000256" key="1">
    <source>
        <dbReference type="SAM" id="MobiDB-lite"/>
    </source>
</evidence>
<organism evidence="2 3">
    <name type="scientific">Aureobasidium melanogenum</name>
    <name type="common">Aureobasidium pullulans var. melanogenum</name>
    <dbReference type="NCBI Taxonomy" id="46634"/>
    <lineage>
        <taxon>Eukaryota</taxon>
        <taxon>Fungi</taxon>
        <taxon>Dikarya</taxon>
        <taxon>Ascomycota</taxon>
        <taxon>Pezizomycotina</taxon>
        <taxon>Dothideomycetes</taxon>
        <taxon>Dothideomycetidae</taxon>
        <taxon>Dothideales</taxon>
        <taxon>Saccotheciaceae</taxon>
        <taxon>Aureobasidium</taxon>
    </lineage>
</organism>
<proteinExistence type="predicted"/>
<reference evidence="2" key="2">
    <citation type="submission" date="2021-08" db="EMBL/GenBank/DDBJ databases">
        <authorList>
            <person name="Gostincar C."/>
            <person name="Sun X."/>
            <person name="Song Z."/>
            <person name="Gunde-Cimerman N."/>
        </authorList>
    </citation>
    <scope>NUCLEOTIDE SEQUENCE</scope>
    <source>
        <strain evidence="2">EXF-9911</strain>
    </source>
</reference>
<reference evidence="2" key="1">
    <citation type="journal article" date="2021" name="J Fungi (Basel)">
        <title>Virulence traits and population genomics of the black yeast Aureobasidium melanogenum.</title>
        <authorList>
            <person name="Cernosa A."/>
            <person name="Sun X."/>
            <person name="Gostincar C."/>
            <person name="Fang C."/>
            <person name="Gunde-Cimerman N."/>
            <person name="Song Z."/>
        </authorList>
    </citation>
    <scope>NUCLEOTIDE SEQUENCE</scope>
    <source>
        <strain evidence="2">EXF-9911</strain>
    </source>
</reference>
<evidence type="ECO:0000313" key="3">
    <source>
        <dbReference type="Proteomes" id="UP000779574"/>
    </source>
</evidence>
<protein>
    <submittedName>
        <fullName evidence="2">Uncharacterized protein</fullName>
    </submittedName>
</protein>
<accession>A0A9P8EYT5</accession>
<evidence type="ECO:0000313" key="2">
    <source>
        <dbReference type="EMBL" id="KAG9701371.1"/>
    </source>
</evidence>
<dbReference type="AlphaFoldDB" id="A0A9P8EYT5"/>
<name>A0A9P8EYT5_AURME</name>
<feature type="compositionally biased region" description="Basic and acidic residues" evidence="1">
    <location>
        <begin position="1"/>
        <end position="10"/>
    </location>
</feature>
<feature type="region of interest" description="Disordered" evidence="1">
    <location>
        <begin position="1"/>
        <end position="28"/>
    </location>
</feature>
<gene>
    <name evidence="2" type="ORF">KCU76_g77</name>
</gene>
<dbReference type="EMBL" id="JAHFXF010000001">
    <property type="protein sequence ID" value="KAG9701371.1"/>
    <property type="molecule type" value="Genomic_DNA"/>
</dbReference>
<feature type="non-terminal residue" evidence="2">
    <location>
        <position position="84"/>
    </location>
</feature>